<organism evidence="3 4">
    <name type="scientific">Tessaracoccus defluvii</name>
    <dbReference type="NCBI Taxonomy" id="1285901"/>
    <lineage>
        <taxon>Bacteria</taxon>
        <taxon>Bacillati</taxon>
        <taxon>Actinomycetota</taxon>
        <taxon>Actinomycetes</taxon>
        <taxon>Propionibacteriales</taxon>
        <taxon>Propionibacteriaceae</taxon>
        <taxon>Tessaracoccus</taxon>
    </lineage>
</organism>
<evidence type="ECO:0000313" key="3">
    <source>
        <dbReference type="EMBL" id="QNP57337.1"/>
    </source>
</evidence>
<feature type="transmembrane region" description="Helical" evidence="1">
    <location>
        <begin position="43"/>
        <end position="65"/>
    </location>
</feature>
<keyword evidence="1" id="KW-1133">Transmembrane helix</keyword>
<feature type="transmembrane region" description="Helical" evidence="1">
    <location>
        <begin position="251"/>
        <end position="268"/>
    </location>
</feature>
<dbReference type="KEGG" id="tdf:H9L22_08955"/>
<feature type="transmembrane region" description="Helical" evidence="1">
    <location>
        <begin position="196"/>
        <end position="218"/>
    </location>
</feature>
<dbReference type="AlphaFoldDB" id="A0A7H0H9X1"/>
<feature type="domain" description="Phage shock protein PspC N-terminal" evidence="2">
    <location>
        <begin position="18"/>
        <end position="69"/>
    </location>
</feature>
<keyword evidence="1" id="KW-0812">Transmembrane</keyword>
<reference evidence="3 4" key="1">
    <citation type="submission" date="2020-08" db="EMBL/GenBank/DDBJ databases">
        <title>Genome sequence of Tessaracoccus defluvii JCM 17540T.</title>
        <authorList>
            <person name="Hyun D.-W."/>
            <person name="Bae J.-W."/>
        </authorList>
    </citation>
    <scope>NUCLEOTIDE SEQUENCE [LARGE SCALE GENOMIC DNA]</scope>
    <source>
        <strain evidence="3 4">JCM 17540</strain>
    </source>
</reference>
<evidence type="ECO:0000313" key="4">
    <source>
        <dbReference type="Proteomes" id="UP000516117"/>
    </source>
</evidence>
<dbReference type="InterPro" id="IPR007168">
    <property type="entry name" value="Phageshock_PspC_N"/>
</dbReference>
<accession>A0A7H0H9X1</accession>
<keyword evidence="1" id="KW-0472">Membrane</keyword>
<protein>
    <submittedName>
        <fullName evidence="3">PspC domain-containing protein</fullName>
    </submittedName>
</protein>
<evidence type="ECO:0000259" key="2">
    <source>
        <dbReference type="Pfam" id="PF04024"/>
    </source>
</evidence>
<dbReference type="EMBL" id="CP060789">
    <property type="protein sequence ID" value="QNP57337.1"/>
    <property type="molecule type" value="Genomic_DNA"/>
</dbReference>
<feature type="transmembrane region" description="Helical" evidence="1">
    <location>
        <begin position="114"/>
        <end position="130"/>
    </location>
</feature>
<gene>
    <name evidence="3" type="ORF">H9L22_08955</name>
</gene>
<sequence length="369" mass="38202">MTSTELDLAWVHPRLGGLARRDTTGLGSGLSRAVADRLGFDVALVRMAFIVLTFGAGFGAALYGWGTLLTAGPTGRRPIDSLLPSFRTWSVGAQKFVVIGSTIALVALVSSVTSFPWVLAVIAVIALSLLRRRGRGGSVAPAADLTTTLDDDQLIDAWRRDMARAAGARSILRPTPAPPRPTEVMAAAPALAVPKAWGWAITIPLIGAAVGVATWVFVGSAVTALAAATALTGLGAIGHAVLRDSRRLPRAFLWFLAVLLASTGWLAAKTAGAPLSDAEVGPHSVTRIASDETVDLTGLVADPGVEVRVVAVGSDVDILVPGSVSDLRVSSVASDVRRQAGPATDVEWPHELIIDATAARVTIVEGARS</sequence>
<keyword evidence="4" id="KW-1185">Reference proteome</keyword>
<evidence type="ECO:0000256" key="1">
    <source>
        <dbReference type="SAM" id="Phobius"/>
    </source>
</evidence>
<feature type="transmembrane region" description="Helical" evidence="1">
    <location>
        <begin position="224"/>
        <end position="242"/>
    </location>
</feature>
<dbReference type="Proteomes" id="UP000516117">
    <property type="component" value="Chromosome"/>
</dbReference>
<proteinExistence type="predicted"/>
<dbReference type="Pfam" id="PF04024">
    <property type="entry name" value="PspC"/>
    <property type="match status" value="1"/>
</dbReference>
<dbReference type="RefSeq" id="WP_187722426.1">
    <property type="nucleotide sequence ID" value="NZ_BAABBL010000006.1"/>
</dbReference>
<name>A0A7H0H9X1_9ACTN</name>